<dbReference type="RefSeq" id="WP_052457353.1">
    <property type="nucleotide sequence ID" value="NZ_CDOG01000002.1"/>
</dbReference>
<name>A0A0B7H421_9FLAO</name>
<gene>
    <name evidence="1" type="ORF">CCYN74_100137</name>
</gene>
<dbReference type="AlphaFoldDB" id="A0A0B7H421"/>
<evidence type="ECO:0000313" key="1">
    <source>
        <dbReference type="EMBL" id="CEN34366.1"/>
    </source>
</evidence>
<dbReference type="EMBL" id="CDOG01000002">
    <property type="protein sequence ID" value="CEN34366.1"/>
    <property type="molecule type" value="Genomic_DNA"/>
</dbReference>
<dbReference type="OrthoDB" id="825758at2"/>
<organism evidence="1 2">
    <name type="scientific">Capnocytophaga cynodegmi</name>
    <dbReference type="NCBI Taxonomy" id="28189"/>
    <lineage>
        <taxon>Bacteria</taxon>
        <taxon>Pseudomonadati</taxon>
        <taxon>Bacteroidota</taxon>
        <taxon>Flavobacteriia</taxon>
        <taxon>Flavobacteriales</taxon>
        <taxon>Flavobacteriaceae</taxon>
        <taxon>Capnocytophaga</taxon>
    </lineage>
</organism>
<evidence type="ECO:0000313" key="2">
    <source>
        <dbReference type="Proteomes" id="UP000038083"/>
    </source>
</evidence>
<dbReference type="Proteomes" id="UP000038083">
    <property type="component" value="Unassembled WGS sequence"/>
</dbReference>
<reference evidence="1 2" key="1">
    <citation type="submission" date="2015-01" db="EMBL/GenBank/DDBJ databases">
        <authorList>
            <person name="Xiang T."/>
            <person name="Song Y."/>
            <person name="Huang L."/>
            <person name="Wang B."/>
            <person name="Wu P."/>
        </authorList>
    </citation>
    <scope>NUCLEOTIDE SEQUENCE [LARGE SCALE GENOMIC DNA]</scope>
    <source>
        <strain evidence="1 2">Ccy74</strain>
    </source>
</reference>
<accession>A0A0B7H421</accession>
<proteinExistence type="predicted"/>
<protein>
    <submittedName>
        <fullName evidence="1">Uncharacterized protein</fullName>
    </submittedName>
</protein>
<dbReference type="GeneID" id="97263856"/>
<sequence length="236" mass="27412">MQKVQNVNRILFLFFLLGISNSMFSQKALEGRFVGNTNWYQFHTDNTFDYADVGELGIKKEGRGHYTLTKDSLILKYDLTEIPFSGYHITKSYVNSKDSIDIKFVVYDFYKVPLPNTEIFISKGKGGAKNVYTDKNGFAKLTLAKEEELSFILVSYGECMHKIPEVYLFLNYEIDVYLTKKAFTEPFDRGKAIKNEIQKFKITKHKKDYLELQQPDGTILKLKKVEKGFYSDDPFE</sequence>